<organism evidence="1 2">
    <name type="scientific">Koleobacter methoxysyntrophicus</name>
    <dbReference type="NCBI Taxonomy" id="2751313"/>
    <lineage>
        <taxon>Bacteria</taxon>
        <taxon>Bacillati</taxon>
        <taxon>Bacillota</taxon>
        <taxon>Clostridia</taxon>
        <taxon>Koleobacterales</taxon>
        <taxon>Koleobacteraceae</taxon>
        <taxon>Koleobacter</taxon>
    </lineage>
</organism>
<keyword evidence="2" id="KW-1185">Reference proteome</keyword>
<protein>
    <submittedName>
        <fullName evidence="1">Uncharacterized protein</fullName>
    </submittedName>
</protein>
<evidence type="ECO:0000313" key="1">
    <source>
        <dbReference type="EMBL" id="QSQ09774.1"/>
    </source>
</evidence>
<dbReference type="EMBL" id="CP059066">
    <property type="protein sequence ID" value="QSQ09774.1"/>
    <property type="molecule type" value="Genomic_DNA"/>
</dbReference>
<dbReference type="Proteomes" id="UP000662904">
    <property type="component" value="Chromosome"/>
</dbReference>
<sequence>MERSTQELFDGVKEAQKNIQEKCRIILDIIKKWEENIGEQEMLHHKKKEKFLDEWKKWESI</sequence>
<dbReference type="AlphaFoldDB" id="A0A8A0RPD1"/>
<evidence type="ECO:0000313" key="2">
    <source>
        <dbReference type="Proteomes" id="UP000662904"/>
    </source>
</evidence>
<dbReference type="RefSeq" id="WP_206707111.1">
    <property type="nucleotide sequence ID" value="NZ_CP059066.1"/>
</dbReference>
<reference evidence="1" key="1">
    <citation type="submission" date="2020-07" db="EMBL/GenBank/DDBJ databases">
        <title>Koleobacter methoxysyntrophicus gen. nov., sp. nov., a novel anaerobic bacterium isolated from deep subsurface oil field and proposal of Koleobacterales ord. nov. in the phylum Firmicutes.</title>
        <authorList>
            <person name="Sakamoto S."/>
            <person name="Tamaki H."/>
        </authorList>
    </citation>
    <scope>NUCLEOTIDE SEQUENCE</scope>
    <source>
        <strain evidence="1">NRmbB1</strain>
    </source>
</reference>
<accession>A0A8A0RPD1</accession>
<name>A0A8A0RPD1_9FIRM</name>
<proteinExistence type="predicted"/>
<gene>
    <name evidence="1" type="ORF">H0A61_02155</name>
</gene>
<dbReference type="KEGG" id="kme:H0A61_02155"/>